<evidence type="ECO:0000313" key="4">
    <source>
        <dbReference type="EMBL" id="PRY58730.1"/>
    </source>
</evidence>
<organism evidence="4 5">
    <name type="scientific">Knoellia remsis</name>
    <dbReference type="NCBI Taxonomy" id="407159"/>
    <lineage>
        <taxon>Bacteria</taxon>
        <taxon>Bacillati</taxon>
        <taxon>Actinomycetota</taxon>
        <taxon>Actinomycetes</taxon>
        <taxon>Micrococcales</taxon>
        <taxon>Intrasporangiaceae</taxon>
        <taxon>Knoellia</taxon>
    </lineage>
</organism>
<dbReference type="InterPro" id="IPR029058">
    <property type="entry name" value="AB_hydrolase_fold"/>
</dbReference>
<dbReference type="Pfam" id="PF00501">
    <property type="entry name" value="AMP-binding"/>
    <property type="match status" value="1"/>
</dbReference>
<dbReference type="PANTHER" id="PTHR43767">
    <property type="entry name" value="LONG-CHAIN-FATTY-ACID--COA LIGASE"/>
    <property type="match status" value="1"/>
</dbReference>
<dbReference type="InterPro" id="IPR042099">
    <property type="entry name" value="ANL_N_sf"/>
</dbReference>
<dbReference type="AlphaFoldDB" id="A0A2T0ULD1"/>
<feature type="transmembrane region" description="Helical" evidence="2">
    <location>
        <begin position="802"/>
        <end position="818"/>
    </location>
</feature>
<proteinExistence type="predicted"/>
<feature type="transmembrane region" description="Helical" evidence="2">
    <location>
        <begin position="838"/>
        <end position="862"/>
    </location>
</feature>
<dbReference type="SUPFAM" id="SSF47336">
    <property type="entry name" value="ACP-like"/>
    <property type="match status" value="1"/>
</dbReference>
<keyword evidence="2" id="KW-1133">Transmembrane helix</keyword>
<keyword evidence="4" id="KW-0436">Ligase</keyword>
<reference evidence="4 5" key="1">
    <citation type="submission" date="2018-03" db="EMBL/GenBank/DDBJ databases">
        <title>Genomic Encyclopedia of Archaeal and Bacterial Type Strains, Phase II (KMG-II): from individual species to whole genera.</title>
        <authorList>
            <person name="Goeker M."/>
        </authorList>
    </citation>
    <scope>NUCLEOTIDE SEQUENCE [LARGE SCALE GENOMIC DNA]</scope>
    <source>
        <strain evidence="4 5">ATCC BAA-1496</strain>
    </source>
</reference>
<feature type="region of interest" description="Disordered" evidence="1">
    <location>
        <begin position="912"/>
        <end position="937"/>
    </location>
</feature>
<evidence type="ECO:0000256" key="2">
    <source>
        <dbReference type="SAM" id="Phobius"/>
    </source>
</evidence>
<name>A0A2T0ULD1_9MICO</name>
<dbReference type="Gene3D" id="3.40.50.12780">
    <property type="entry name" value="N-terminal domain of ligase-like"/>
    <property type="match status" value="1"/>
</dbReference>
<dbReference type="PANTHER" id="PTHR43767:SF1">
    <property type="entry name" value="NONRIBOSOMAL PEPTIDE SYNTHASE PES1 (EUROFUNG)-RELATED"/>
    <property type="match status" value="1"/>
</dbReference>
<feature type="transmembrane region" description="Helical" evidence="2">
    <location>
        <begin position="779"/>
        <end position="795"/>
    </location>
</feature>
<dbReference type="InterPro" id="IPR045851">
    <property type="entry name" value="AMP-bd_C_sf"/>
</dbReference>
<keyword evidence="5" id="KW-1185">Reference proteome</keyword>
<evidence type="ECO:0000259" key="3">
    <source>
        <dbReference type="Pfam" id="PF00501"/>
    </source>
</evidence>
<dbReference type="Gene3D" id="3.40.50.1820">
    <property type="entry name" value="alpha/beta hydrolase"/>
    <property type="match status" value="1"/>
</dbReference>
<sequence length="937" mass="99211">MTTVAGARDRVALVGRLRSFGDAVALTWVGGSGGLETLTYAGLAARVDARRRALGETPRLVAIEMSNDVETVVTLLACLAGGHPALCASPGGPGPAAPQEPSWWEAWDPDVVARGDALVSRRAGTAHDLHPDLALLLSTSGSTGSPKLVRLSAANVDCNAAQIVDALAITGDDVAATTLPLQYCYGLSVLLSHLSVGASVLLTDLSVVDECFWSAFVAAGGTTLAGVPYTFDLLDAAGFASRELPRLRSVTQAGGRLAPDAVRRWARLGEERGFDFTVMYGQTEATARMATLPARLASENPTSIGVAVRGGHFALAPVEDDMAADSVSPTVHLGELGTGGVGELTYEGGNVMMGYALEPADLARGAEVTTLHTGDLARFTADGLVEIVGRLGRFAKVVGLRLDLDRIERDLGDLPGLDHTAYVMDGGDRLLVTVVDATDSVVAQVRSFVSDRYAVPRAAVVVAPVAAADVPRTASGKVDRPSLTERLIALSGTTERLIALSGRTADESPMSERAGKRNKSDQNGTGVNLAEGIRGIYADVLDRPDASVDDSFVTLRGDSLSYVEASVRLEGLLGTLPPSWHVRPIRELAELAAPTAHDDAPDRAPNRLSWLRLRSLETSLVLRALAIVAIVLTHAEVIEVRGGAHVLLAVAGFAFARFQLSGESRAGRVAHVLESLTRIALPAMVWVAVLVLIDERYSWWNAALLTSVAGDDVNAQWRYWFVEAVVQILALLAVLLVIPWVDRLERARPFAVPLALAVAGLVFRFGLVPVGTHHVNGRAAMVLWLFALGWAMARASATWQRWLLTAYVLAVVPGFFGGDMEREWTIVAGLLVLTWVRAVRVPAFVVPLLVPLASASLFIYLVQWEVMGRVGYSLLGACVAVLTGWIAWRGASPIVEPVARWVGAQSSRVLSKSSRTGRGSAGSGMVTSSGGSSQLTP</sequence>
<dbReference type="InterPro" id="IPR050237">
    <property type="entry name" value="ATP-dep_AMP-bd_enzyme"/>
</dbReference>
<dbReference type="EMBL" id="PVTI01000011">
    <property type="protein sequence ID" value="PRY58730.1"/>
    <property type="molecule type" value="Genomic_DNA"/>
</dbReference>
<dbReference type="RefSeq" id="WP_245889269.1">
    <property type="nucleotide sequence ID" value="NZ_PVTI01000011.1"/>
</dbReference>
<feature type="domain" description="AMP-dependent synthetase/ligase" evidence="3">
    <location>
        <begin position="128"/>
        <end position="355"/>
    </location>
</feature>
<feature type="region of interest" description="Disordered" evidence="1">
    <location>
        <begin position="503"/>
        <end position="526"/>
    </location>
</feature>
<feature type="transmembrane region" description="Helical" evidence="2">
    <location>
        <begin position="750"/>
        <end position="767"/>
    </location>
</feature>
<feature type="transmembrane region" description="Helical" evidence="2">
    <location>
        <begin position="869"/>
        <end position="888"/>
    </location>
</feature>
<dbReference type="SUPFAM" id="SSF56801">
    <property type="entry name" value="Acetyl-CoA synthetase-like"/>
    <property type="match status" value="1"/>
</dbReference>
<keyword evidence="2" id="KW-0472">Membrane</keyword>
<dbReference type="Proteomes" id="UP000237822">
    <property type="component" value="Unassembled WGS sequence"/>
</dbReference>
<evidence type="ECO:0000256" key="1">
    <source>
        <dbReference type="SAM" id="MobiDB-lite"/>
    </source>
</evidence>
<dbReference type="Gene3D" id="3.30.300.30">
    <property type="match status" value="1"/>
</dbReference>
<feature type="transmembrane region" description="Helical" evidence="2">
    <location>
        <begin position="672"/>
        <end position="693"/>
    </location>
</feature>
<gene>
    <name evidence="4" type="ORF">BCF74_11111</name>
</gene>
<accession>A0A2T0ULD1</accession>
<feature type="transmembrane region" description="Helical" evidence="2">
    <location>
        <begin position="717"/>
        <end position="738"/>
    </location>
</feature>
<keyword evidence="2" id="KW-0812">Transmembrane</keyword>
<comment type="caution">
    <text evidence="4">The sequence shown here is derived from an EMBL/GenBank/DDBJ whole genome shotgun (WGS) entry which is preliminary data.</text>
</comment>
<dbReference type="InterPro" id="IPR036736">
    <property type="entry name" value="ACP-like_sf"/>
</dbReference>
<protein>
    <submittedName>
        <fullName evidence="4">Acyl-CoA synthetase (AMP-forming)/AMP-acid ligase II</fullName>
    </submittedName>
</protein>
<dbReference type="InterPro" id="IPR000873">
    <property type="entry name" value="AMP-dep_synth/lig_dom"/>
</dbReference>
<dbReference type="GO" id="GO:0016878">
    <property type="term" value="F:acid-thiol ligase activity"/>
    <property type="evidence" value="ECO:0007669"/>
    <property type="project" value="UniProtKB-ARBA"/>
</dbReference>
<evidence type="ECO:0000313" key="5">
    <source>
        <dbReference type="Proteomes" id="UP000237822"/>
    </source>
</evidence>